<evidence type="ECO:0000256" key="1">
    <source>
        <dbReference type="SAM" id="Phobius"/>
    </source>
</evidence>
<evidence type="ECO:0000313" key="2">
    <source>
        <dbReference type="EMBL" id="KAL1122952.1"/>
    </source>
</evidence>
<gene>
    <name evidence="2" type="ORF">AAG570_003277</name>
</gene>
<accession>A0ABD0YIQ5</accession>
<feature type="transmembrane region" description="Helical" evidence="1">
    <location>
        <begin position="37"/>
        <end position="56"/>
    </location>
</feature>
<evidence type="ECO:0000313" key="3">
    <source>
        <dbReference type="Proteomes" id="UP001558652"/>
    </source>
</evidence>
<dbReference type="EMBL" id="JBFDAA010000013">
    <property type="protein sequence ID" value="KAL1122952.1"/>
    <property type="molecule type" value="Genomic_DNA"/>
</dbReference>
<protein>
    <submittedName>
        <fullName evidence="2">Uncharacterized protein</fullName>
    </submittedName>
</protein>
<keyword evidence="1" id="KW-0472">Membrane</keyword>
<name>A0ABD0YIQ5_9HEMI</name>
<dbReference type="Proteomes" id="UP001558652">
    <property type="component" value="Unassembled WGS sequence"/>
</dbReference>
<comment type="caution">
    <text evidence="2">The sequence shown here is derived from an EMBL/GenBank/DDBJ whole genome shotgun (WGS) entry which is preliminary data.</text>
</comment>
<keyword evidence="3" id="KW-1185">Reference proteome</keyword>
<reference evidence="2 3" key="1">
    <citation type="submission" date="2024-07" db="EMBL/GenBank/DDBJ databases">
        <title>Chromosome-level genome assembly of the water stick insect Ranatra chinensis (Heteroptera: Nepidae).</title>
        <authorList>
            <person name="Liu X."/>
        </authorList>
    </citation>
    <scope>NUCLEOTIDE SEQUENCE [LARGE SCALE GENOMIC DNA]</scope>
    <source>
        <strain evidence="2">Cailab_2021Rc</strain>
        <tissue evidence="2">Muscle</tissue>
    </source>
</reference>
<feature type="transmembrane region" description="Helical" evidence="1">
    <location>
        <begin position="7"/>
        <end position="25"/>
    </location>
</feature>
<dbReference type="AlphaFoldDB" id="A0ABD0YIQ5"/>
<keyword evidence="1" id="KW-0812">Transmembrane</keyword>
<proteinExistence type="predicted"/>
<sequence length="108" mass="12053">MRCSAKWVGLVQVLAWCSVAGFLFYRGLPEVEGTSGFVTVTVAVFMVLLGAVFLVFRAVDACYRSEEFTKLPQDDKPPNYEDVVANAPRYSSLFLNIETHEVLIQSKV</sequence>
<organism evidence="2 3">
    <name type="scientific">Ranatra chinensis</name>
    <dbReference type="NCBI Taxonomy" id="642074"/>
    <lineage>
        <taxon>Eukaryota</taxon>
        <taxon>Metazoa</taxon>
        <taxon>Ecdysozoa</taxon>
        <taxon>Arthropoda</taxon>
        <taxon>Hexapoda</taxon>
        <taxon>Insecta</taxon>
        <taxon>Pterygota</taxon>
        <taxon>Neoptera</taxon>
        <taxon>Paraneoptera</taxon>
        <taxon>Hemiptera</taxon>
        <taxon>Heteroptera</taxon>
        <taxon>Panheteroptera</taxon>
        <taxon>Nepomorpha</taxon>
        <taxon>Nepidae</taxon>
        <taxon>Ranatrinae</taxon>
        <taxon>Ranatra</taxon>
    </lineage>
</organism>
<keyword evidence="1" id="KW-1133">Transmembrane helix</keyword>